<dbReference type="EnsemblPlants" id="Kaladp0193s0001.1.v1.1">
    <property type="protein sequence ID" value="Kaladp0193s0001.1.v1.1.CDS.1"/>
    <property type="gene ID" value="Kaladp0193s0001.v1.1"/>
</dbReference>
<reference evidence="1" key="1">
    <citation type="submission" date="2021-01" db="UniProtKB">
        <authorList>
            <consortium name="EnsemblPlants"/>
        </authorList>
    </citation>
    <scope>IDENTIFICATION</scope>
</reference>
<dbReference type="Proteomes" id="UP000594263">
    <property type="component" value="Unplaced"/>
</dbReference>
<name>A0A7N1A5J8_KALFE</name>
<protein>
    <submittedName>
        <fullName evidence="1">Uncharacterized protein</fullName>
    </submittedName>
</protein>
<organism evidence="1 2">
    <name type="scientific">Kalanchoe fedtschenkoi</name>
    <name type="common">Lavender scallops</name>
    <name type="synonym">South American air plant</name>
    <dbReference type="NCBI Taxonomy" id="63787"/>
    <lineage>
        <taxon>Eukaryota</taxon>
        <taxon>Viridiplantae</taxon>
        <taxon>Streptophyta</taxon>
        <taxon>Embryophyta</taxon>
        <taxon>Tracheophyta</taxon>
        <taxon>Spermatophyta</taxon>
        <taxon>Magnoliopsida</taxon>
        <taxon>eudicotyledons</taxon>
        <taxon>Gunneridae</taxon>
        <taxon>Pentapetalae</taxon>
        <taxon>Saxifragales</taxon>
        <taxon>Crassulaceae</taxon>
        <taxon>Kalanchoe</taxon>
    </lineage>
</organism>
<accession>A0A7N1A5J8</accession>
<proteinExistence type="predicted"/>
<sequence>MDTLRKEALWEVDVVLSKIKRMKKTQQNMDGTASRGITLTFLSKKRSQMA</sequence>
<keyword evidence="2" id="KW-1185">Reference proteome</keyword>
<dbReference type="AlphaFoldDB" id="A0A7N1A5J8"/>
<evidence type="ECO:0000313" key="1">
    <source>
        <dbReference type="EnsemblPlants" id="Kaladp0193s0001.1.v1.1.CDS.1"/>
    </source>
</evidence>
<evidence type="ECO:0000313" key="2">
    <source>
        <dbReference type="Proteomes" id="UP000594263"/>
    </source>
</evidence>
<dbReference type="Gramene" id="Kaladp0193s0001.1.v1.1">
    <property type="protein sequence ID" value="Kaladp0193s0001.1.v1.1.CDS.1"/>
    <property type="gene ID" value="Kaladp0193s0001.v1.1"/>
</dbReference>